<reference evidence="1" key="1">
    <citation type="submission" date="2019-04" db="EMBL/GenBank/DDBJ databases">
        <title>Microbes associate with the intestines of laboratory mice.</title>
        <authorList>
            <person name="Navarre W."/>
            <person name="Wong E."/>
            <person name="Huang K."/>
            <person name="Tropini C."/>
            <person name="Ng K."/>
            <person name="Yu B."/>
        </authorList>
    </citation>
    <scope>NUCLEOTIDE SEQUENCE</scope>
    <source>
        <strain evidence="1">NM72_1-8</strain>
    </source>
</reference>
<name>A0AC61QZZ1_9FIRM</name>
<gene>
    <name evidence="1" type="ORF">E5357_07570</name>
</gene>
<evidence type="ECO:0000313" key="1">
    <source>
        <dbReference type="EMBL" id="TGX98814.1"/>
    </source>
</evidence>
<comment type="caution">
    <text evidence="1">The sequence shown here is derived from an EMBL/GenBank/DDBJ whole genome shotgun (WGS) entry which is preliminary data.</text>
</comment>
<dbReference type="Proteomes" id="UP000307720">
    <property type="component" value="Unassembled WGS sequence"/>
</dbReference>
<dbReference type="EMBL" id="SRZB01000013">
    <property type="protein sequence ID" value="TGX98814.1"/>
    <property type="molecule type" value="Genomic_DNA"/>
</dbReference>
<proteinExistence type="predicted"/>
<evidence type="ECO:0000313" key="2">
    <source>
        <dbReference type="Proteomes" id="UP000307720"/>
    </source>
</evidence>
<accession>A0AC61QZZ1</accession>
<protein>
    <submittedName>
        <fullName evidence="1">DNA translocase FtsK</fullName>
    </submittedName>
</protein>
<sequence>MMQNQETIDGLIQCIDEAISKRDRDFANLDAAYKKDNGHIMSSEYPEYKRRKDRIIENFNVSVLDYERKLDSLCQRVRKKQPSLNSITEDAINATYRFPRRIALGKYRVQYENLDIYVPRMFKFPFEKPMYICEDDQVVLFHKVILRLVFALPKDRQQYYIFDPFGLGKSLWNFNSLFSNESLFPQKKVMTTSNELKDALKGVMDYMQSLYSGAFDLATDTANWDAYNRRMYSQHNYKKVLPYKVFVFTSVPEGMDAECFEMFRKLVMHSEECGFLVLFSFNELLLDAEDSRMKSTELELRRCIDGSVRLHRLMNSDPEVFDLKNLAITNMGEKFPNDESLNHLLLELDAAVSKSNNTMFSFEEMLDETRGANKNSEDGLAFPIGYTTSGSGEVMMEIDDRTPHYLIGGTTGSGKSNLLHNLIMSASWNYSPEELIIYLLDFKAGVEFSRYADPILPNAALVAVEADTEYGITVLDYLLEEQENRFNKFKLNKSKDIVAFRKSDPVEMMPRILVVIDEFQVLFAGATKDSAVEKMTMLAKQGRACGIHIVLSTQSLKNLDISSITPQFGGRIALKCSAEDSKNILGGITTNNEAASEIEIPFAIMNTAQGSVAGNIKFAVPEAKSDLIEKKIQDIQSKCSKDRINIRNKIFEGQRLPEISKADFEKIIMEESIVIGQYMNYEANLITLKFKPKAENNLLICGHDDAFKKHLIENIVISTLYSLNEYEIVYIGDNHTLVYDERVQQVSDLCEYTEKYKVIYKDKPRIILMDNCNPLKDIGFPPPQYGTVSEEGKAFKEYWDVANKHRNHFIVIYDSFNRLKNSGIPMQDFQYRIGFGLNGDEKNNLLSNTSYGSASMKSGRAFFADNLEIKGWFRPFRIG</sequence>
<organism evidence="1 2">
    <name type="scientific">Hominisplanchenecus murintestinalis</name>
    <dbReference type="NCBI Taxonomy" id="2941517"/>
    <lineage>
        <taxon>Bacteria</taxon>
        <taxon>Bacillati</taxon>
        <taxon>Bacillota</taxon>
        <taxon>Clostridia</taxon>
        <taxon>Lachnospirales</taxon>
        <taxon>Lachnospiraceae</taxon>
        <taxon>Hominisplanchenecus</taxon>
    </lineage>
</organism>
<keyword evidence="2" id="KW-1185">Reference proteome</keyword>